<feature type="region of interest" description="Disordered" evidence="1">
    <location>
        <begin position="1"/>
        <end position="33"/>
    </location>
</feature>
<sequence length="652" mass="74619">MSSESHKTNKEKEFRGGDKESLNKRALCSPDTPKLGESTFAAYTDCDDLIRSDMRRTQSYVSYDGMQQSEVPTFMERIFHDNLERSYICKVDERKLNIGRKICSEEQPLDFPRKPIFSVRKDEFPRKFKKLALNPTKTSQGSEENSANSSDCLDDSCDDEEKPERFTLYSHEKRTRAPRVAFHTNCSGNTVYDEREEKLHKMSNRIFVQCARRKEYKLNGLKAANSSGSEDEFHSQYSVHNSRSYEQNGDHSQLESSYTAHLSAEGKKSPYSQHTISEMSHVSNRNSENDANISREKNDRFHIQDILSSDNQSAPKEEHLEIAHQINNSITQQKTSPQSTFNHFGKEENLPGSISPSHTVNIPLGSTSPSLSVNLLPSRFPFGATDSFHESNTVISPNMQAVFPPNHIVNFMNHNSPGEASDYSRFYSYPPGTMFRPPFDPMYAQPYQQDLVVSQDQHRQKKKRPFQEIDTSFLMQHLPITQTAAALNLGPFPSSAYNSTTIKYTECSGSTAMDSSPQRLCPDSPCIVNGSSGNESSQQDTNESGRKKIRRIPSEEKDEKYLEKRRKNNLAAKKSRDETRKKEDILAMGCQELFDLKLELETRNKMLYENITVKEQKLYMVIGNLISFREKCEGRTKELFEETFKLFLPQQI</sequence>
<evidence type="ECO:0000259" key="2">
    <source>
        <dbReference type="Pfam" id="PF07716"/>
    </source>
</evidence>
<feature type="compositionally biased region" description="Polar residues" evidence="1">
    <location>
        <begin position="529"/>
        <end position="542"/>
    </location>
</feature>
<feature type="region of interest" description="Disordered" evidence="1">
    <location>
        <begin position="242"/>
        <end position="299"/>
    </location>
</feature>
<evidence type="ECO:0000313" key="3">
    <source>
        <dbReference type="EMBL" id="GBL85181.1"/>
    </source>
</evidence>
<keyword evidence="4" id="KW-1185">Reference proteome</keyword>
<feature type="domain" description="BZIP" evidence="2">
    <location>
        <begin position="557"/>
        <end position="607"/>
    </location>
</feature>
<name>A0A4Y2AYL5_ARAVE</name>
<dbReference type="Pfam" id="PF07716">
    <property type="entry name" value="bZIP_2"/>
    <property type="match status" value="1"/>
</dbReference>
<feature type="compositionally biased region" description="Basic and acidic residues" evidence="1">
    <location>
        <begin position="552"/>
        <end position="562"/>
    </location>
</feature>
<accession>A0A4Y2AYL5</accession>
<feature type="compositionally biased region" description="Polar residues" evidence="1">
    <location>
        <begin position="270"/>
        <end position="292"/>
    </location>
</feature>
<dbReference type="SUPFAM" id="SSF57959">
    <property type="entry name" value="Leucine zipper domain"/>
    <property type="match status" value="1"/>
</dbReference>
<dbReference type="Gene3D" id="1.20.5.170">
    <property type="match status" value="1"/>
</dbReference>
<protein>
    <recommendedName>
        <fullName evidence="2">BZIP domain-containing protein</fullName>
    </recommendedName>
</protein>
<evidence type="ECO:0000256" key="1">
    <source>
        <dbReference type="SAM" id="MobiDB-lite"/>
    </source>
</evidence>
<feature type="region of interest" description="Disordered" evidence="1">
    <location>
        <begin position="131"/>
        <end position="160"/>
    </location>
</feature>
<gene>
    <name evidence="3" type="ORF">AVEN_222677_1</name>
</gene>
<feature type="compositionally biased region" description="Polar residues" evidence="1">
    <location>
        <begin position="329"/>
        <end position="342"/>
    </location>
</feature>
<evidence type="ECO:0000313" key="4">
    <source>
        <dbReference type="Proteomes" id="UP000499080"/>
    </source>
</evidence>
<dbReference type="CDD" id="cd14695">
    <property type="entry name" value="bZIP_HLF"/>
    <property type="match status" value="1"/>
</dbReference>
<dbReference type="InterPro" id="IPR046347">
    <property type="entry name" value="bZIP_sf"/>
</dbReference>
<feature type="compositionally biased region" description="Polar residues" evidence="1">
    <location>
        <begin position="135"/>
        <end position="148"/>
    </location>
</feature>
<dbReference type="AlphaFoldDB" id="A0A4Y2AYL5"/>
<proteinExistence type="predicted"/>
<feature type="compositionally biased region" description="Basic and acidic residues" evidence="1">
    <location>
        <begin position="1"/>
        <end position="23"/>
    </location>
</feature>
<feature type="region of interest" description="Disordered" evidence="1">
    <location>
        <begin position="513"/>
        <end position="578"/>
    </location>
</feature>
<reference evidence="3 4" key="1">
    <citation type="journal article" date="2019" name="Sci. Rep.">
        <title>Orb-weaving spider Araneus ventricosus genome elucidates the spidroin gene catalogue.</title>
        <authorList>
            <person name="Kono N."/>
            <person name="Nakamura H."/>
            <person name="Ohtoshi R."/>
            <person name="Moran D.A.P."/>
            <person name="Shinohara A."/>
            <person name="Yoshida Y."/>
            <person name="Fujiwara M."/>
            <person name="Mori M."/>
            <person name="Tomita M."/>
            <person name="Arakawa K."/>
        </authorList>
    </citation>
    <scope>NUCLEOTIDE SEQUENCE [LARGE SCALE GENOMIC DNA]</scope>
</reference>
<dbReference type="EMBL" id="BGPR01000042">
    <property type="protein sequence ID" value="GBL85181.1"/>
    <property type="molecule type" value="Genomic_DNA"/>
</dbReference>
<dbReference type="Proteomes" id="UP000499080">
    <property type="component" value="Unassembled WGS sequence"/>
</dbReference>
<comment type="caution">
    <text evidence="3">The sequence shown here is derived from an EMBL/GenBank/DDBJ whole genome shotgun (WGS) entry which is preliminary data.</text>
</comment>
<dbReference type="InterPro" id="IPR004827">
    <property type="entry name" value="bZIP"/>
</dbReference>
<dbReference type="GO" id="GO:0003700">
    <property type="term" value="F:DNA-binding transcription factor activity"/>
    <property type="evidence" value="ECO:0007669"/>
    <property type="project" value="InterPro"/>
</dbReference>
<organism evidence="3 4">
    <name type="scientific">Araneus ventricosus</name>
    <name type="common">Orbweaver spider</name>
    <name type="synonym">Epeira ventricosa</name>
    <dbReference type="NCBI Taxonomy" id="182803"/>
    <lineage>
        <taxon>Eukaryota</taxon>
        <taxon>Metazoa</taxon>
        <taxon>Ecdysozoa</taxon>
        <taxon>Arthropoda</taxon>
        <taxon>Chelicerata</taxon>
        <taxon>Arachnida</taxon>
        <taxon>Araneae</taxon>
        <taxon>Araneomorphae</taxon>
        <taxon>Entelegynae</taxon>
        <taxon>Araneoidea</taxon>
        <taxon>Araneidae</taxon>
        <taxon>Araneus</taxon>
    </lineage>
</organism>
<feature type="region of interest" description="Disordered" evidence="1">
    <location>
        <begin position="329"/>
        <end position="351"/>
    </location>
</feature>